<dbReference type="EMBL" id="FNEN01000007">
    <property type="protein sequence ID" value="SDI83749.1"/>
    <property type="molecule type" value="Genomic_DNA"/>
</dbReference>
<accession>A0A1G8NU19</accession>
<keyword evidence="2" id="KW-1185">Reference proteome</keyword>
<organism evidence="1 2">
    <name type="scientific">Natribacillus halophilus</name>
    <dbReference type="NCBI Taxonomy" id="549003"/>
    <lineage>
        <taxon>Bacteria</taxon>
        <taxon>Bacillati</taxon>
        <taxon>Bacillota</taxon>
        <taxon>Bacilli</taxon>
        <taxon>Bacillales</taxon>
        <taxon>Bacillaceae</taxon>
        <taxon>Natribacillus</taxon>
    </lineage>
</organism>
<dbReference type="Proteomes" id="UP000198853">
    <property type="component" value="Unassembled WGS sequence"/>
</dbReference>
<dbReference type="RefSeq" id="WP_090398249.1">
    <property type="nucleotide sequence ID" value="NZ_FNEN01000007.1"/>
</dbReference>
<evidence type="ECO:0000313" key="2">
    <source>
        <dbReference type="Proteomes" id="UP000198853"/>
    </source>
</evidence>
<evidence type="ECO:0000313" key="1">
    <source>
        <dbReference type="EMBL" id="SDI83749.1"/>
    </source>
</evidence>
<gene>
    <name evidence="1" type="ORF">SAMN04488123_10734</name>
</gene>
<sequence length="60" mass="6835">MKPHNVTVSLRNGHTIHMTEDAENEHEIKNEILGETGNYHKNGVFFDKKDVVSVEVSEQT</sequence>
<proteinExistence type="predicted"/>
<protein>
    <submittedName>
        <fullName evidence="1">Uncharacterized protein</fullName>
    </submittedName>
</protein>
<reference evidence="1 2" key="1">
    <citation type="submission" date="2016-10" db="EMBL/GenBank/DDBJ databases">
        <authorList>
            <person name="de Groot N.N."/>
        </authorList>
    </citation>
    <scope>NUCLEOTIDE SEQUENCE [LARGE SCALE GENOMIC DNA]</scope>
    <source>
        <strain evidence="1 2">DSM 21771</strain>
    </source>
</reference>
<dbReference type="AlphaFoldDB" id="A0A1G8NU19"/>
<dbReference type="OrthoDB" id="2972009at2"/>
<name>A0A1G8NU19_9BACI</name>